<dbReference type="Pfam" id="PF06687">
    <property type="entry name" value="SUR7"/>
    <property type="match status" value="1"/>
</dbReference>
<dbReference type="STRING" id="1069680.M7NPW6"/>
<keyword evidence="4 6" id="KW-0472">Membrane</keyword>
<feature type="region of interest" description="Disordered" evidence="5">
    <location>
        <begin position="470"/>
        <end position="490"/>
    </location>
</feature>
<feature type="compositionally biased region" description="Polar residues" evidence="5">
    <location>
        <begin position="583"/>
        <end position="592"/>
    </location>
</feature>
<dbReference type="GO" id="GO:0035838">
    <property type="term" value="C:growing cell tip"/>
    <property type="evidence" value="ECO:0007669"/>
    <property type="project" value="TreeGrafter"/>
</dbReference>
<dbReference type="RefSeq" id="XP_007872808.1">
    <property type="nucleotide sequence ID" value="XM_007874617.1"/>
</dbReference>
<dbReference type="InterPro" id="IPR009571">
    <property type="entry name" value="SUR7/Rim9-like_fungi"/>
</dbReference>
<evidence type="ECO:0000313" key="7">
    <source>
        <dbReference type="EMBL" id="EMR10748.1"/>
    </source>
</evidence>
<feature type="compositionally biased region" description="Basic residues" evidence="5">
    <location>
        <begin position="338"/>
        <end position="350"/>
    </location>
</feature>
<keyword evidence="3 6" id="KW-1133">Transmembrane helix</keyword>
<evidence type="ECO:0000256" key="1">
    <source>
        <dbReference type="ARBA" id="ARBA00004141"/>
    </source>
</evidence>
<keyword evidence="8" id="KW-1185">Reference proteome</keyword>
<comment type="caution">
    <text evidence="7">The sequence shown here is derived from an EMBL/GenBank/DDBJ whole genome shotgun (WGS) entry which is preliminary data.</text>
</comment>
<sequence>MSRTITFATLSLIPAWILLLLSCLSVPITRFISLGSLNDLHFGVFGYCFAKGKCNVAQLGYRMDIAISSKSKHTSDFYFSFYKVQGLTYIFIVHIVSASLTFCAFVFTLIAHLEGPSKSDFFLVIILIITFFTVFFSIVSFIVDVLFFIPHLEWGTWGILASSILNIIVFGLIHLSRKYLIACRSEKVKTAFSYHSQRRHPNLSYPYANNLPFPKHTVYQTKKDGKDRTEKDKSTLDSIKYPKNDNDIKHTSKLKKLELPPINTHLDDHNMLSKSFLDSTYCNSSTYDSTIPNKNVNITYNEAYKDDNRVHESYLKQEGSIHERMGYPEDYSKDYLRHHPREHPRNHLRYHSADIPRDPPKNHPRDPLKDIPKDYPRGHARYHSSYVSRHHLREQPMDVPREYLRNPPREYMRNPRDIPKEHLRNYPREQITMQPHFRQGADNRNMQYPVCKPPVGLGIEYRRNPKRPVDLVEKGKPNNNYNNSYGDYAPPRQTWKDYPLQQNGRAFSQDSNDGVHNFSSCKPCVSDKLYENKFAEHGPVSQNYAYNSHPYSEDVEHRFSNNADCSSHTTDQYSRMHLPYRSNNSAQTQESLSPRFKSPASTSSEFTSISQRGINPKWVPPSKEQMPRVGKFKQNNLDATLVNNLNYDLPKNPYKEIGVVGSAGT</sequence>
<dbReference type="EMBL" id="AFWA02000003">
    <property type="protein sequence ID" value="EMR10748.1"/>
    <property type="molecule type" value="Genomic_DNA"/>
</dbReference>
<accession>M7NPW6</accession>
<feature type="region of interest" description="Disordered" evidence="5">
    <location>
        <begin position="222"/>
        <end position="244"/>
    </location>
</feature>
<feature type="compositionally biased region" description="Basic and acidic residues" evidence="5">
    <location>
        <begin position="351"/>
        <end position="377"/>
    </location>
</feature>
<dbReference type="GO" id="GO:0032153">
    <property type="term" value="C:cell division site"/>
    <property type="evidence" value="ECO:0007669"/>
    <property type="project" value="TreeGrafter"/>
</dbReference>
<dbReference type="AlphaFoldDB" id="M7NPW6"/>
<evidence type="ECO:0000256" key="4">
    <source>
        <dbReference type="ARBA" id="ARBA00023136"/>
    </source>
</evidence>
<dbReference type="HOGENOM" id="CLU_412840_0_0_1"/>
<reference evidence="8" key="1">
    <citation type="journal article" date="2016" name="Nat. Commun.">
        <title>Genome analysis of three Pneumocystis species reveals adaptation mechanisms to life exclusively in mammalian hosts.</title>
        <authorList>
            <person name="Ma L."/>
            <person name="Chen Z."/>
            <person name="Huang D.W."/>
            <person name="Kutty G."/>
            <person name="Ishihara M."/>
            <person name="Wang H."/>
            <person name="Abouelleil A."/>
            <person name="Bishop L."/>
            <person name="Davey E."/>
            <person name="Deng R."/>
            <person name="Deng X."/>
            <person name="Fan L."/>
            <person name="Fantoni G."/>
            <person name="Fitzgerald M."/>
            <person name="Gogineni E."/>
            <person name="Goldberg J.M."/>
            <person name="Handley G."/>
            <person name="Hu X."/>
            <person name="Huber C."/>
            <person name="Jiao X."/>
            <person name="Jones K."/>
            <person name="Levin J.Z."/>
            <person name="Liu Y."/>
            <person name="Macdonald P."/>
            <person name="Melnikov A."/>
            <person name="Raley C."/>
            <person name="Sassi M."/>
            <person name="Sherman B.T."/>
            <person name="Song X."/>
            <person name="Sykes S."/>
            <person name="Tran B."/>
            <person name="Walsh L."/>
            <person name="Xia Y."/>
            <person name="Yang J."/>
            <person name="Young S."/>
            <person name="Zeng Q."/>
            <person name="Zheng X."/>
            <person name="Stephens R."/>
            <person name="Nusbaum C."/>
            <person name="Birren B.W."/>
            <person name="Azadi P."/>
            <person name="Lempicki R.A."/>
            <person name="Cuomo C.A."/>
            <person name="Kovacs J.A."/>
        </authorList>
    </citation>
    <scope>NUCLEOTIDE SEQUENCE [LARGE SCALE GENOMIC DNA]</scope>
    <source>
        <strain evidence="8">B123</strain>
    </source>
</reference>
<feature type="region of interest" description="Disordered" evidence="5">
    <location>
        <begin position="334"/>
        <end position="379"/>
    </location>
</feature>
<organism evidence="7 8">
    <name type="scientific">Pneumocystis murina (strain B123)</name>
    <name type="common">Mouse pneumocystis pneumonia agent</name>
    <name type="synonym">Pneumocystis carinii f. sp. muris</name>
    <dbReference type="NCBI Taxonomy" id="1069680"/>
    <lineage>
        <taxon>Eukaryota</taxon>
        <taxon>Fungi</taxon>
        <taxon>Dikarya</taxon>
        <taxon>Ascomycota</taxon>
        <taxon>Taphrinomycotina</taxon>
        <taxon>Pneumocystomycetes</taxon>
        <taxon>Pneumocystaceae</taxon>
        <taxon>Pneumocystis</taxon>
    </lineage>
</organism>
<evidence type="ECO:0008006" key="9">
    <source>
        <dbReference type="Google" id="ProtNLM"/>
    </source>
</evidence>
<dbReference type="GO" id="GO:0005886">
    <property type="term" value="C:plasma membrane"/>
    <property type="evidence" value="ECO:0007669"/>
    <property type="project" value="InterPro"/>
</dbReference>
<dbReference type="PANTHER" id="PTHR28013">
    <property type="entry name" value="PROTEIN DCV1-RELATED"/>
    <property type="match status" value="1"/>
</dbReference>
<gene>
    <name evidence="7" type="ORF">PNEG_00897</name>
</gene>
<dbReference type="VEuPathDB" id="FungiDB:PNEG_00897"/>
<evidence type="ECO:0000256" key="6">
    <source>
        <dbReference type="SAM" id="Phobius"/>
    </source>
</evidence>
<dbReference type="Proteomes" id="UP000011958">
    <property type="component" value="Unassembled WGS sequence"/>
</dbReference>
<feature type="region of interest" description="Disordered" evidence="5">
    <location>
        <begin position="583"/>
        <end position="625"/>
    </location>
</feature>
<comment type="subcellular location">
    <subcellularLocation>
        <location evidence="1">Membrane</location>
        <topology evidence="1">Multi-pass membrane protein</topology>
    </subcellularLocation>
</comment>
<evidence type="ECO:0000313" key="8">
    <source>
        <dbReference type="Proteomes" id="UP000011958"/>
    </source>
</evidence>
<evidence type="ECO:0000256" key="5">
    <source>
        <dbReference type="SAM" id="MobiDB-lite"/>
    </source>
</evidence>
<feature type="transmembrane region" description="Helical" evidence="6">
    <location>
        <begin position="155"/>
        <end position="175"/>
    </location>
</feature>
<keyword evidence="2 6" id="KW-0812">Transmembrane</keyword>
<name>M7NPW6_PNEMU</name>
<dbReference type="InterPro" id="IPR051380">
    <property type="entry name" value="pH-response_reg_palI/RIM9"/>
</dbReference>
<feature type="transmembrane region" description="Helical" evidence="6">
    <location>
        <begin position="87"/>
        <end position="110"/>
    </location>
</feature>
<dbReference type="eggNOG" id="ENOG502QVGD">
    <property type="taxonomic scope" value="Eukaryota"/>
</dbReference>
<feature type="compositionally biased region" description="Polar residues" evidence="5">
    <location>
        <begin position="599"/>
        <end position="613"/>
    </location>
</feature>
<protein>
    <recommendedName>
        <fullName evidence="9">PH-response regulator protein palI/RIM9</fullName>
    </recommendedName>
</protein>
<dbReference type="GeneID" id="19894595"/>
<evidence type="ECO:0000256" key="3">
    <source>
        <dbReference type="ARBA" id="ARBA00022989"/>
    </source>
</evidence>
<dbReference type="OrthoDB" id="2354757at2759"/>
<dbReference type="PANTHER" id="PTHR28013:SF3">
    <property type="entry name" value="PROTEIN DCV1-RELATED"/>
    <property type="match status" value="1"/>
</dbReference>
<proteinExistence type="predicted"/>
<evidence type="ECO:0000256" key="2">
    <source>
        <dbReference type="ARBA" id="ARBA00022692"/>
    </source>
</evidence>
<feature type="transmembrane region" description="Helical" evidence="6">
    <location>
        <begin position="122"/>
        <end position="149"/>
    </location>
</feature>
<dbReference type="PROSITE" id="PS51257">
    <property type="entry name" value="PROKAR_LIPOPROTEIN"/>
    <property type="match status" value="1"/>
</dbReference>